<sequence>MAAGGDSSGCSIHRLRSPGPESNLGHETLLTAGVEMILAIILPSALSATGPPTGWNATEYVVISHSNPNCVAESSLG</sequence>
<accession>A0A4U6XJL2</accession>
<organism evidence="2 3">
    <name type="scientific">Colletotrichum tanaceti</name>
    <dbReference type="NCBI Taxonomy" id="1306861"/>
    <lineage>
        <taxon>Eukaryota</taxon>
        <taxon>Fungi</taxon>
        <taxon>Dikarya</taxon>
        <taxon>Ascomycota</taxon>
        <taxon>Pezizomycotina</taxon>
        <taxon>Sordariomycetes</taxon>
        <taxon>Hypocreomycetidae</taxon>
        <taxon>Glomerellales</taxon>
        <taxon>Glomerellaceae</taxon>
        <taxon>Colletotrichum</taxon>
        <taxon>Colletotrichum destructivum species complex</taxon>
    </lineage>
</organism>
<proteinExistence type="predicted"/>
<evidence type="ECO:0000313" key="2">
    <source>
        <dbReference type="EMBL" id="TKW56188.1"/>
    </source>
</evidence>
<evidence type="ECO:0000256" key="1">
    <source>
        <dbReference type="SAM" id="MobiDB-lite"/>
    </source>
</evidence>
<dbReference type="AlphaFoldDB" id="A0A4U6XJL2"/>
<name>A0A4U6XJL2_9PEZI</name>
<keyword evidence="3" id="KW-1185">Reference proteome</keyword>
<comment type="caution">
    <text evidence="2">The sequence shown here is derived from an EMBL/GenBank/DDBJ whole genome shotgun (WGS) entry which is preliminary data.</text>
</comment>
<dbReference type="EMBL" id="PJEX01000075">
    <property type="protein sequence ID" value="TKW56188.1"/>
    <property type="molecule type" value="Genomic_DNA"/>
</dbReference>
<gene>
    <name evidence="2" type="ORF">CTA1_6245</name>
</gene>
<protein>
    <submittedName>
        <fullName evidence="2">Uncharacterized protein</fullName>
    </submittedName>
</protein>
<evidence type="ECO:0000313" key="3">
    <source>
        <dbReference type="Proteomes" id="UP000310108"/>
    </source>
</evidence>
<feature type="region of interest" description="Disordered" evidence="1">
    <location>
        <begin position="1"/>
        <end position="26"/>
    </location>
</feature>
<reference evidence="2 3" key="1">
    <citation type="journal article" date="2019" name="PLoS ONE">
        <title>Comparative genome analysis indicates high evolutionary potential of pathogenicity genes in Colletotrichum tanaceti.</title>
        <authorList>
            <person name="Lelwala R.V."/>
            <person name="Korhonen P.K."/>
            <person name="Young N.D."/>
            <person name="Scott J.B."/>
            <person name="Ades P.A."/>
            <person name="Gasser R.B."/>
            <person name="Taylor P.W.J."/>
        </authorList>
    </citation>
    <scope>NUCLEOTIDE SEQUENCE [LARGE SCALE GENOMIC DNA]</scope>
    <source>
        <strain evidence="2">BRIP57314</strain>
    </source>
</reference>
<dbReference type="Proteomes" id="UP000310108">
    <property type="component" value="Unassembled WGS sequence"/>
</dbReference>